<dbReference type="GO" id="GO:0003700">
    <property type="term" value="F:DNA-binding transcription factor activity"/>
    <property type="evidence" value="ECO:0007669"/>
    <property type="project" value="InterPro"/>
</dbReference>
<protein>
    <submittedName>
        <fullName evidence="5">Transcriptional regulator, ArsR family</fullName>
    </submittedName>
</protein>
<evidence type="ECO:0000256" key="1">
    <source>
        <dbReference type="ARBA" id="ARBA00023015"/>
    </source>
</evidence>
<dbReference type="GO" id="GO:0003677">
    <property type="term" value="F:DNA binding"/>
    <property type="evidence" value="ECO:0007669"/>
    <property type="project" value="UniProtKB-KW"/>
</dbReference>
<comment type="caution">
    <text evidence="5">The sequence shown here is derived from an EMBL/GenBank/DDBJ whole genome shotgun (WGS) entry which is preliminary data.</text>
</comment>
<evidence type="ECO:0000313" key="5">
    <source>
        <dbReference type="EMBL" id="CDQ11721.1"/>
    </source>
</evidence>
<name>A0A060UTR2_9PROT</name>
<proteinExistence type="predicted"/>
<gene>
    <name evidence="5" type="ORF">AFERRI_580054</name>
</gene>
<organism evidence="5">
    <name type="scientific">Acidithiobacillus ferrivorans</name>
    <dbReference type="NCBI Taxonomy" id="160808"/>
    <lineage>
        <taxon>Bacteria</taxon>
        <taxon>Pseudomonadati</taxon>
        <taxon>Pseudomonadota</taxon>
        <taxon>Acidithiobacillia</taxon>
        <taxon>Acidithiobacillales</taxon>
        <taxon>Acidithiobacillaceae</taxon>
        <taxon>Acidithiobacillus</taxon>
    </lineage>
</organism>
<dbReference type="PANTHER" id="PTHR43132:SF2">
    <property type="entry name" value="ARSENICAL RESISTANCE OPERON REPRESSOR ARSR-RELATED"/>
    <property type="match status" value="1"/>
</dbReference>
<keyword evidence="3" id="KW-0804">Transcription</keyword>
<evidence type="ECO:0000259" key="4">
    <source>
        <dbReference type="PROSITE" id="PS50987"/>
    </source>
</evidence>
<reference evidence="5" key="1">
    <citation type="submission" date="2014-03" db="EMBL/GenBank/DDBJ databases">
        <authorList>
            <person name="Genoscope - CEA"/>
        </authorList>
    </citation>
    <scope>NUCLEOTIDE SEQUENCE [LARGE SCALE GENOMIC DNA]</scope>
    <source>
        <strain evidence="5">CF27</strain>
    </source>
</reference>
<evidence type="ECO:0000256" key="3">
    <source>
        <dbReference type="ARBA" id="ARBA00023163"/>
    </source>
</evidence>
<dbReference type="Pfam" id="PF12840">
    <property type="entry name" value="HTH_20"/>
    <property type="match status" value="1"/>
</dbReference>
<feature type="domain" description="HTH arsR-type" evidence="4">
    <location>
        <begin position="12"/>
        <end position="106"/>
    </location>
</feature>
<dbReference type="InterPro" id="IPR036388">
    <property type="entry name" value="WH-like_DNA-bd_sf"/>
</dbReference>
<dbReference type="Gene3D" id="1.10.10.10">
    <property type="entry name" value="Winged helix-like DNA-binding domain superfamily/Winged helix DNA-binding domain"/>
    <property type="match status" value="1"/>
</dbReference>
<dbReference type="InterPro" id="IPR051011">
    <property type="entry name" value="Metal_resp_trans_reg"/>
</dbReference>
<dbReference type="NCBIfam" id="NF033788">
    <property type="entry name" value="HTH_metalloreg"/>
    <property type="match status" value="1"/>
</dbReference>
<dbReference type="InterPro" id="IPR036390">
    <property type="entry name" value="WH_DNA-bd_sf"/>
</dbReference>
<evidence type="ECO:0000256" key="2">
    <source>
        <dbReference type="ARBA" id="ARBA00023125"/>
    </source>
</evidence>
<accession>A0A060UTR2</accession>
<dbReference type="AlphaFoldDB" id="A0A060UTR2"/>
<keyword evidence="1" id="KW-0805">Transcription regulation</keyword>
<keyword evidence="2" id="KW-0238">DNA-binding</keyword>
<dbReference type="PRINTS" id="PR00778">
    <property type="entry name" value="HTHARSR"/>
</dbReference>
<dbReference type="SMART" id="SM00418">
    <property type="entry name" value="HTH_ARSR"/>
    <property type="match status" value="1"/>
</dbReference>
<dbReference type="SUPFAM" id="SSF46785">
    <property type="entry name" value="Winged helix' DNA-binding domain"/>
    <property type="match status" value="1"/>
</dbReference>
<sequence>MTYVNEVPAVDFESCPAVLLGPVFKALAEPNRLRILCTLGTECRPVTDIIHATDLPQTNVSFHLRILREAGLVRAERRGAFIYYCLPDPELLAILQSLQLWVTSHVPSPNLLNRDPNNEYVSLTKRRANSCG</sequence>
<dbReference type="CDD" id="cd00090">
    <property type="entry name" value="HTH_ARSR"/>
    <property type="match status" value="1"/>
</dbReference>
<dbReference type="PROSITE" id="PS50987">
    <property type="entry name" value="HTH_ARSR_2"/>
    <property type="match status" value="1"/>
</dbReference>
<dbReference type="InterPro" id="IPR011991">
    <property type="entry name" value="ArsR-like_HTH"/>
</dbReference>
<dbReference type="EMBL" id="CCCS020000054">
    <property type="protein sequence ID" value="CDQ11721.1"/>
    <property type="molecule type" value="Genomic_DNA"/>
</dbReference>
<reference evidence="5" key="2">
    <citation type="submission" date="2014-07" db="EMBL/GenBank/DDBJ databases">
        <title>Initial genome analysis of the psychrotolerant acidophile Acidithiobacillus ferrivorans CF27: insights into iron and sulfur oxidation pathways and into biofilm formation.</title>
        <authorList>
            <person name="Talla E."/>
            <person name="Hedrich S."/>
            <person name="Mangenot S."/>
            <person name="Ji B."/>
            <person name="Johnson D.B."/>
            <person name="Barbe V."/>
            <person name="Bonnefoy V."/>
        </authorList>
    </citation>
    <scope>NUCLEOTIDE SEQUENCE [LARGE SCALE GENOMIC DNA]</scope>
    <source>
        <strain evidence="5">CF27</strain>
    </source>
</reference>
<dbReference type="InterPro" id="IPR001845">
    <property type="entry name" value="HTH_ArsR_DNA-bd_dom"/>
</dbReference>
<dbReference type="PANTHER" id="PTHR43132">
    <property type="entry name" value="ARSENICAL RESISTANCE OPERON REPRESSOR ARSR-RELATED"/>
    <property type="match status" value="1"/>
</dbReference>